<feature type="non-terminal residue" evidence="2">
    <location>
        <position position="1"/>
    </location>
</feature>
<dbReference type="AlphaFoldDB" id="A0A821UWE6"/>
<proteinExistence type="predicted"/>
<gene>
    <name evidence="2" type="ORF">UJA718_LOCUS45322</name>
</gene>
<dbReference type="Proteomes" id="UP000663873">
    <property type="component" value="Unassembled WGS sequence"/>
</dbReference>
<dbReference type="EMBL" id="CAJOBP010075336">
    <property type="protein sequence ID" value="CAF4896692.1"/>
    <property type="molecule type" value="Genomic_DNA"/>
</dbReference>
<comment type="caution">
    <text evidence="2">The sequence shown here is derived from an EMBL/GenBank/DDBJ whole genome shotgun (WGS) entry which is preliminary data.</text>
</comment>
<name>A0A821UWE6_9BILA</name>
<organism evidence="2 3">
    <name type="scientific">Rotaria socialis</name>
    <dbReference type="NCBI Taxonomy" id="392032"/>
    <lineage>
        <taxon>Eukaryota</taxon>
        <taxon>Metazoa</taxon>
        <taxon>Spiralia</taxon>
        <taxon>Gnathifera</taxon>
        <taxon>Rotifera</taxon>
        <taxon>Eurotatoria</taxon>
        <taxon>Bdelloidea</taxon>
        <taxon>Philodinida</taxon>
        <taxon>Philodinidae</taxon>
        <taxon>Rotaria</taxon>
    </lineage>
</organism>
<feature type="region of interest" description="Disordered" evidence="1">
    <location>
        <begin position="1"/>
        <end position="45"/>
    </location>
</feature>
<protein>
    <submittedName>
        <fullName evidence="2">Uncharacterized protein</fullName>
    </submittedName>
</protein>
<reference evidence="2" key="1">
    <citation type="submission" date="2021-02" db="EMBL/GenBank/DDBJ databases">
        <authorList>
            <person name="Nowell W R."/>
        </authorList>
    </citation>
    <scope>NUCLEOTIDE SEQUENCE</scope>
</reference>
<evidence type="ECO:0000313" key="2">
    <source>
        <dbReference type="EMBL" id="CAF4896692.1"/>
    </source>
</evidence>
<sequence>IEQDDEFEYDTKSYSTTTNDSSALSAPPSQQPKSNNFVSHESNNIPASPICTTARKKCKIKSFIVFILNNVKSI</sequence>
<accession>A0A821UWE6</accession>
<keyword evidence="3" id="KW-1185">Reference proteome</keyword>
<feature type="compositionally biased region" description="Low complexity" evidence="1">
    <location>
        <begin position="21"/>
        <end position="34"/>
    </location>
</feature>
<evidence type="ECO:0000313" key="3">
    <source>
        <dbReference type="Proteomes" id="UP000663873"/>
    </source>
</evidence>
<evidence type="ECO:0000256" key="1">
    <source>
        <dbReference type="SAM" id="MobiDB-lite"/>
    </source>
</evidence>
<feature type="compositionally biased region" description="Polar residues" evidence="1">
    <location>
        <begin position="35"/>
        <end position="45"/>
    </location>
</feature>